<dbReference type="AlphaFoldDB" id="A0A317XM61"/>
<name>A0A317XM61_9BASI</name>
<proteinExistence type="predicted"/>
<evidence type="ECO:0000313" key="3">
    <source>
        <dbReference type="Proteomes" id="UP000246740"/>
    </source>
</evidence>
<feature type="compositionally biased region" description="Polar residues" evidence="1">
    <location>
        <begin position="8"/>
        <end position="33"/>
    </location>
</feature>
<reference evidence="2 3" key="1">
    <citation type="journal article" date="2018" name="Mol. Biol. Evol.">
        <title>Broad Genomic Sampling Reveals a Smut Pathogenic Ancestry of the Fungal Clade Ustilaginomycotina.</title>
        <authorList>
            <person name="Kijpornyongpan T."/>
            <person name="Mondo S.J."/>
            <person name="Barry K."/>
            <person name="Sandor L."/>
            <person name="Lee J."/>
            <person name="Lipzen A."/>
            <person name="Pangilinan J."/>
            <person name="LaButti K."/>
            <person name="Hainaut M."/>
            <person name="Henrissat B."/>
            <person name="Grigoriev I.V."/>
            <person name="Spatafora J.W."/>
            <person name="Aime M.C."/>
        </authorList>
    </citation>
    <scope>NUCLEOTIDE SEQUENCE [LARGE SCALE GENOMIC DNA]</scope>
    <source>
        <strain evidence="2 3">MCA 3645</strain>
    </source>
</reference>
<dbReference type="Proteomes" id="UP000246740">
    <property type="component" value="Unassembled WGS sequence"/>
</dbReference>
<dbReference type="InParanoid" id="A0A317XM61"/>
<gene>
    <name evidence="2" type="ORF">BCV70DRAFT_201145</name>
</gene>
<evidence type="ECO:0000313" key="2">
    <source>
        <dbReference type="EMBL" id="PWY98929.1"/>
    </source>
</evidence>
<sequence>MMAPVSTPAGSTTSPTRLIGTSTTSRQHTSHPSGSADRRNAHKSAGRSVTGSSRNSARISSNGPSTVSSASTVSKLESLASSLPRELIGEILQFAAETSGGNSRTKLHLLCLSKHYRDRLAPLVYSTVVLCSSSTIHAFAGLVRSNPKVARFVRRVWIGPDDSQSDLITALSPPAYNEAAYITEMREQIHFSTRIILRSCRKLQDVALAGELLSLHAAFTYGSACQPMQLTSINPHSFVGGFSAPIFRKVKILRIVDTNLAFEEADEIRTLSELEWLIWSAPKDYGDITRDTNVLRRLLQRPRRHYVLPGSDVDEVGHDTPGGAEDPLRTDTVIIDGAATTMPQANEALINRASVAHTQQVPPDQQPNVIDALWTDLSSLELSEGLAPARPSRNDKFHRLTIQTAHNRCLEFRRLLADSYPLFVDPPSTAAAEVHGTSGHPGSDGLTAGLDASFADLGGEWDPVLNIPTIHPTPLAGVVLDEWDALRDLINNAGGQYTNLSMFDEGEQSAIVDAGNALRRQRKLWEQISDVGLPG</sequence>
<feature type="region of interest" description="Disordered" evidence="1">
    <location>
        <begin position="1"/>
        <end position="71"/>
    </location>
</feature>
<dbReference type="EMBL" id="KZ819196">
    <property type="protein sequence ID" value="PWY98929.1"/>
    <property type="molecule type" value="Genomic_DNA"/>
</dbReference>
<dbReference type="OrthoDB" id="3344476at2759"/>
<protein>
    <submittedName>
        <fullName evidence="2">Uncharacterized protein</fullName>
    </submittedName>
</protein>
<accession>A0A317XM61</accession>
<keyword evidence="3" id="KW-1185">Reference proteome</keyword>
<evidence type="ECO:0000256" key="1">
    <source>
        <dbReference type="SAM" id="MobiDB-lite"/>
    </source>
</evidence>
<feature type="compositionally biased region" description="Polar residues" evidence="1">
    <location>
        <begin position="47"/>
        <end position="71"/>
    </location>
</feature>
<organism evidence="2 3">
    <name type="scientific">Testicularia cyperi</name>
    <dbReference type="NCBI Taxonomy" id="1882483"/>
    <lineage>
        <taxon>Eukaryota</taxon>
        <taxon>Fungi</taxon>
        <taxon>Dikarya</taxon>
        <taxon>Basidiomycota</taxon>
        <taxon>Ustilaginomycotina</taxon>
        <taxon>Ustilaginomycetes</taxon>
        <taxon>Ustilaginales</taxon>
        <taxon>Anthracoideaceae</taxon>
        <taxon>Testicularia</taxon>
    </lineage>
</organism>
<feature type="region of interest" description="Disordered" evidence="1">
    <location>
        <begin position="309"/>
        <end position="328"/>
    </location>
</feature>